<reference evidence="2" key="1">
    <citation type="submission" date="2016-03" db="EMBL/GenBank/DDBJ databases">
        <authorList>
            <person name="Devillers Hugo."/>
        </authorList>
    </citation>
    <scope>NUCLEOTIDE SEQUENCE [LARGE SCALE GENOMIC DNA]</scope>
</reference>
<proteinExistence type="predicted"/>
<gene>
    <name evidence="1" type="ORF">LANO_0E07492G</name>
</gene>
<accession>A0A1G4JUL6</accession>
<keyword evidence="2" id="KW-1185">Reference proteome</keyword>
<evidence type="ECO:0000313" key="1">
    <source>
        <dbReference type="EMBL" id="SCU94642.1"/>
    </source>
</evidence>
<organism evidence="1 2">
    <name type="scientific">Lachancea nothofagi CBS 11611</name>
    <dbReference type="NCBI Taxonomy" id="1266666"/>
    <lineage>
        <taxon>Eukaryota</taxon>
        <taxon>Fungi</taxon>
        <taxon>Dikarya</taxon>
        <taxon>Ascomycota</taxon>
        <taxon>Saccharomycotina</taxon>
        <taxon>Saccharomycetes</taxon>
        <taxon>Saccharomycetales</taxon>
        <taxon>Saccharomycetaceae</taxon>
        <taxon>Lachancea</taxon>
    </lineage>
</organism>
<sequence length="125" mass="13981">MSHSILVSNVPANVSEGSVMRYIREMTGDASVVHMQPFPDQYHHVNDSKNTRTLQIFFETASEAAAVNALFQTSNIEEELAHAHDSFQGNSKTQVPRTMTQVETWIDNSQEGVRSTGRRISVTMI</sequence>
<dbReference type="Proteomes" id="UP000189911">
    <property type="component" value="Chromosome E"/>
</dbReference>
<dbReference type="AlphaFoldDB" id="A0A1G4JUL6"/>
<dbReference type="EMBL" id="LT598451">
    <property type="protein sequence ID" value="SCU94642.1"/>
    <property type="molecule type" value="Genomic_DNA"/>
</dbReference>
<evidence type="ECO:0000313" key="2">
    <source>
        <dbReference type="Proteomes" id="UP000189911"/>
    </source>
</evidence>
<name>A0A1G4JUL6_9SACH</name>
<dbReference type="OrthoDB" id="4066074at2759"/>
<protein>
    <submittedName>
        <fullName evidence="1">LANO_0E07492g1_1</fullName>
    </submittedName>
</protein>